<evidence type="ECO:0000256" key="11">
    <source>
        <dbReference type="ARBA" id="ARBA00047715"/>
    </source>
</evidence>
<evidence type="ECO:0000259" key="13">
    <source>
        <dbReference type="Pfam" id="PF00155"/>
    </source>
</evidence>
<dbReference type="SUPFAM" id="SSF53383">
    <property type="entry name" value="PLP-dependent transferases"/>
    <property type="match status" value="1"/>
</dbReference>
<evidence type="ECO:0000256" key="5">
    <source>
        <dbReference type="ARBA" id="ARBA00013187"/>
    </source>
</evidence>
<dbReference type="InterPro" id="IPR001917">
    <property type="entry name" value="Aminotrans_II_pyridoxalP_BS"/>
</dbReference>
<sequence length="415" mass="44482">MSDNALTHKIIAQQTKLQQADLLRKRQPVHLTDGANLASKQQHFVNFASNDYLGLSRDPAIAAALHRGALKYGAGSTASPLVTGYSPAHTQLEQRLCELTGQEAAILFCSGFSANSALMKTLFNASDKVIADKLIHASIIDGLRDSGAQFKRFHHNNIESVKTHLAQFSPCAVLTESVFSMDGTQAPLAELSALCQQYGAWLIVDDAHGFGLLGHRGLGATQVQSPEMTSASLQHFGLLGQQGLGSTQVKLDSALPIDAQVITFGKAMGCQGAAILGSQALVDFLVANARHYIYSTALSPANAMAALASLECIVLADNKRQRLHNNITLFRRLCEQEGIVLTNSITAIQPIIIGEQQRMLQVADILKNKGFWVGAIRPPTVPKGSARLRITLNASHQSADIQALVDSLSLALQAH</sequence>
<dbReference type="InterPro" id="IPR004839">
    <property type="entry name" value="Aminotransferase_I/II_large"/>
</dbReference>
<comment type="catalytic activity">
    <reaction evidence="11">
        <text>6-carboxyhexanoyl-[ACP] + L-alanine + H(+) = (8S)-8-amino-7-oxononanoate + holo-[ACP] + CO2</text>
        <dbReference type="Rhea" id="RHEA:42288"/>
        <dbReference type="Rhea" id="RHEA-COMP:9685"/>
        <dbReference type="Rhea" id="RHEA-COMP:9955"/>
        <dbReference type="ChEBI" id="CHEBI:15378"/>
        <dbReference type="ChEBI" id="CHEBI:16526"/>
        <dbReference type="ChEBI" id="CHEBI:57972"/>
        <dbReference type="ChEBI" id="CHEBI:64479"/>
        <dbReference type="ChEBI" id="CHEBI:78846"/>
        <dbReference type="ChEBI" id="CHEBI:149468"/>
        <dbReference type="EC" id="2.3.1.47"/>
    </reaction>
</comment>
<dbReference type="InterPro" id="IPR015421">
    <property type="entry name" value="PyrdxlP-dep_Trfase_major"/>
</dbReference>
<evidence type="ECO:0000256" key="9">
    <source>
        <dbReference type="ARBA" id="ARBA00032610"/>
    </source>
</evidence>
<dbReference type="InterPro" id="IPR050087">
    <property type="entry name" value="AON_synthase_class-II"/>
</dbReference>
<dbReference type="EC" id="2.3.1.47" evidence="5"/>
<comment type="pathway">
    <text evidence="2">Cofactor biosynthesis; biotin biosynthesis.</text>
</comment>
<feature type="domain" description="Aminotransferase class I/classII large" evidence="13">
    <location>
        <begin position="43"/>
        <end position="408"/>
    </location>
</feature>
<comment type="subunit">
    <text evidence="4">Homodimer.</text>
</comment>
<gene>
    <name evidence="14" type="ORF">L2764_03800</name>
</gene>
<evidence type="ECO:0000256" key="3">
    <source>
        <dbReference type="ARBA" id="ARBA00010008"/>
    </source>
</evidence>
<dbReference type="RefSeq" id="WP_248938915.1">
    <property type="nucleotide sequence ID" value="NZ_JAKIKS010000009.1"/>
</dbReference>
<evidence type="ECO:0000256" key="8">
    <source>
        <dbReference type="ARBA" id="ARBA00022898"/>
    </source>
</evidence>
<dbReference type="PANTHER" id="PTHR13693">
    <property type="entry name" value="CLASS II AMINOTRANSFERASE/8-AMINO-7-OXONONANOATE SYNTHASE"/>
    <property type="match status" value="1"/>
</dbReference>
<dbReference type="InterPro" id="IPR015424">
    <property type="entry name" value="PyrdxlP-dep_Trfase"/>
</dbReference>
<organism evidence="14 15">
    <name type="scientific">Shewanella surugensis</name>
    <dbReference type="NCBI Taxonomy" id="212020"/>
    <lineage>
        <taxon>Bacteria</taxon>
        <taxon>Pseudomonadati</taxon>
        <taxon>Pseudomonadota</taxon>
        <taxon>Gammaproteobacteria</taxon>
        <taxon>Alteromonadales</taxon>
        <taxon>Shewanellaceae</taxon>
        <taxon>Shewanella</taxon>
    </lineage>
</organism>
<reference evidence="14 15" key="1">
    <citation type="submission" date="2022-01" db="EMBL/GenBank/DDBJ databases">
        <title>Whole genome-based taxonomy of the Shewanellaceae.</title>
        <authorList>
            <person name="Martin-Rodriguez A.J."/>
        </authorList>
    </citation>
    <scope>NUCLEOTIDE SEQUENCE [LARGE SCALE GENOMIC DNA]</scope>
    <source>
        <strain evidence="14 15">DSM 17177</strain>
    </source>
</reference>
<keyword evidence="7" id="KW-0093">Biotin biosynthesis</keyword>
<dbReference type="Gene3D" id="3.40.640.10">
    <property type="entry name" value="Type I PLP-dependent aspartate aminotransferase-like (Major domain)"/>
    <property type="match status" value="2"/>
</dbReference>
<evidence type="ECO:0000313" key="15">
    <source>
        <dbReference type="Proteomes" id="UP001203423"/>
    </source>
</evidence>
<evidence type="ECO:0000256" key="7">
    <source>
        <dbReference type="ARBA" id="ARBA00022756"/>
    </source>
</evidence>
<dbReference type="Proteomes" id="UP001203423">
    <property type="component" value="Unassembled WGS sequence"/>
</dbReference>
<dbReference type="EMBL" id="JAKIKS010000009">
    <property type="protein sequence ID" value="MCL1123629.1"/>
    <property type="molecule type" value="Genomic_DNA"/>
</dbReference>
<evidence type="ECO:0000313" key="14">
    <source>
        <dbReference type="EMBL" id="MCL1123629.1"/>
    </source>
</evidence>
<proteinExistence type="inferred from homology"/>
<comment type="cofactor">
    <cofactor evidence="1 12">
        <name>pyridoxal 5'-phosphate</name>
        <dbReference type="ChEBI" id="CHEBI:597326"/>
    </cofactor>
</comment>
<keyword evidence="15" id="KW-1185">Reference proteome</keyword>
<accession>A0ABT0L7F8</accession>
<dbReference type="CDD" id="cd06454">
    <property type="entry name" value="KBL_like"/>
    <property type="match status" value="1"/>
</dbReference>
<comment type="similarity">
    <text evidence="3">Belongs to the class-II pyridoxal-phosphate-dependent aminotransferase family. BioF subfamily.</text>
</comment>
<evidence type="ECO:0000256" key="12">
    <source>
        <dbReference type="RuleBase" id="RU003693"/>
    </source>
</evidence>
<dbReference type="InterPro" id="IPR015422">
    <property type="entry name" value="PyrdxlP-dep_Trfase_small"/>
</dbReference>
<dbReference type="PANTHER" id="PTHR13693:SF100">
    <property type="entry name" value="8-AMINO-7-OXONONANOATE SYNTHASE"/>
    <property type="match status" value="1"/>
</dbReference>
<name>A0ABT0L7F8_9GAMM</name>
<dbReference type="Gene3D" id="3.90.1150.10">
    <property type="entry name" value="Aspartate Aminotransferase, domain 1"/>
    <property type="match status" value="2"/>
</dbReference>
<protein>
    <recommendedName>
        <fullName evidence="5">8-amino-7-oxononanoate synthase</fullName>
        <ecNumber evidence="5">2.3.1.47</ecNumber>
    </recommendedName>
    <alternativeName>
        <fullName evidence="9">7-keto-8-amino-pelargonic acid synthase</fullName>
    </alternativeName>
    <alternativeName>
        <fullName evidence="10">8-amino-7-ketopelargonate synthase</fullName>
    </alternativeName>
</protein>
<evidence type="ECO:0000256" key="1">
    <source>
        <dbReference type="ARBA" id="ARBA00001933"/>
    </source>
</evidence>
<keyword evidence="6" id="KW-0808">Transferase</keyword>
<evidence type="ECO:0000256" key="10">
    <source>
        <dbReference type="ARBA" id="ARBA00033381"/>
    </source>
</evidence>
<dbReference type="Pfam" id="PF00155">
    <property type="entry name" value="Aminotran_1_2"/>
    <property type="match status" value="1"/>
</dbReference>
<dbReference type="PROSITE" id="PS00599">
    <property type="entry name" value="AA_TRANSFER_CLASS_2"/>
    <property type="match status" value="1"/>
</dbReference>
<evidence type="ECO:0000256" key="4">
    <source>
        <dbReference type="ARBA" id="ARBA00011738"/>
    </source>
</evidence>
<evidence type="ECO:0000256" key="6">
    <source>
        <dbReference type="ARBA" id="ARBA00022679"/>
    </source>
</evidence>
<keyword evidence="8 12" id="KW-0663">Pyridoxal phosphate</keyword>
<comment type="caution">
    <text evidence="14">The sequence shown here is derived from an EMBL/GenBank/DDBJ whole genome shotgun (WGS) entry which is preliminary data.</text>
</comment>
<evidence type="ECO:0000256" key="2">
    <source>
        <dbReference type="ARBA" id="ARBA00004746"/>
    </source>
</evidence>